<dbReference type="EMBL" id="VOQR01000001">
    <property type="protein sequence ID" value="TXC69693.1"/>
    <property type="molecule type" value="Genomic_DNA"/>
</dbReference>
<reference evidence="1 2" key="1">
    <citation type="journal article" date="2013" name="Antonie Van Leeuwenhoek">
        <title>Sphingomonas ginsenosidivorax sp. nov., with the ability to transform ginsenosides.</title>
        <authorList>
            <person name="Jin X.F."/>
            <person name="Kim J.K."/>
            <person name="Liu Q.M."/>
            <person name="Kang M.S."/>
            <person name="He D."/>
            <person name="Jin F.X."/>
            <person name="Kim S.C."/>
            <person name="Im W.T."/>
        </authorList>
    </citation>
    <scope>NUCLEOTIDE SEQUENCE [LARGE SCALE GENOMIC DNA]</scope>
    <source>
        <strain evidence="1 2">KHI67</strain>
    </source>
</reference>
<evidence type="ECO:0000313" key="2">
    <source>
        <dbReference type="Proteomes" id="UP000321250"/>
    </source>
</evidence>
<evidence type="ECO:0008006" key="3">
    <source>
        <dbReference type="Google" id="ProtNLM"/>
    </source>
</evidence>
<evidence type="ECO:0000313" key="1">
    <source>
        <dbReference type="EMBL" id="TXC69693.1"/>
    </source>
</evidence>
<sequence length="84" mass="9296">MAEPQILSLPLDEELNAALQAAAVWRDMSVEDFALSAIREAARMDGELAAFVQQGIDSADRGDVYSQEEMEAWFEARYRSAAAE</sequence>
<gene>
    <name evidence="1" type="ORF">FSB78_00975</name>
</gene>
<proteinExistence type="predicted"/>
<name>A0A5C6U9L0_9SPHN</name>
<keyword evidence="2" id="KW-1185">Reference proteome</keyword>
<dbReference type="AlphaFoldDB" id="A0A5C6U9L0"/>
<accession>A0A5C6U9L0</accession>
<organism evidence="1 2">
    <name type="scientific">Sphingomonas ginsenosidivorax</name>
    <dbReference type="NCBI Taxonomy" id="862135"/>
    <lineage>
        <taxon>Bacteria</taxon>
        <taxon>Pseudomonadati</taxon>
        <taxon>Pseudomonadota</taxon>
        <taxon>Alphaproteobacteria</taxon>
        <taxon>Sphingomonadales</taxon>
        <taxon>Sphingomonadaceae</taxon>
        <taxon>Sphingomonas</taxon>
    </lineage>
</organism>
<protein>
    <recommendedName>
        <fullName evidence="3">CopG family transcriptional regulator</fullName>
    </recommendedName>
</protein>
<dbReference type="Proteomes" id="UP000321250">
    <property type="component" value="Unassembled WGS sequence"/>
</dbReference>
<comment type="caution">
    <text evidence="1">The sequence shown here is derived from an EMBL/GenBank/DDBJ whole genome shotgun (WGS) entry which is preliminary data.</text>
</comment>
<dbReference type="OrthoDB" id="5298181at2"/>
<dbReference type="RefSeq" id="WP_147079188.1">
    <property type="nucleotide sequence ID" value="NZ_VOQR01000001.1"/>
</dbReference>